<feature type="region of interest" description="Disordered" evidence="1">
    <location>
        <begin position="486"/>
        <end position="540"/>
    </location>
</feature>
<dbReference type="OrthoDB" id="306636at2157"/>
<evidence type="ECO:0000313" key="2">
    <source>
        <dbReference type="EMBL" id="SFR41894.1"/>
    </source>
</evidence>
<name>A0A1I6GI88_9EURY</name>
<dbReference type="RefSeq" id="WP_089877614.1">
    <property type="nucleotide sequence ID" value="NZ_FOYS01000002.1"/>
</dbReference>
<sequence>MASHRCSFCGSAVPETRYCVNCNTNVGAVDVPRRNPSLTAHLSEVTADADHESVTFDALRSRHDQYDRPLGGYLFADERPRRVLDVDGVTLEDVRGETWTVRPGFRRRGHAILTDDRLLLVTPADPGDQLVAVPLDDVVAVETESTWLRERLTFERADGWTTTVSLAGVSADELDAVAADVRERVRATDSAASRAAAFERDVDAAVADADDAETALRAVADLFAERDETAVFDHVVREASSADDLLSGLSNTTTRPSLPTPADGPSEAGDAGDAEGADATPVNGGDGGGASSLPTAGRPSIEPVRQRVSRTLRDGDPKEAGKWAIGAGIAGFSVAVSLPFSTAAGLGAIALGGAATGAYASANPESAAARIDPIELALGAKTRERQWKRGGGPGGAAVGSVLGAAEHVVDRTDDTAYAHWLANADPELALRGATLGAEAAKKSPNADDPTTAALVGGGLGLAYGYTDLDYESDELRELLDEDVRRRLSAEGEAGEVTGDGETVAVEGGDRDVEHADASGDPDTDDDVDVVDAEWDDESAE</sequence>
<feature type="compositionally biased region" description="Acidic residues" evidence="1">
    <location>
        <begin position="519"/>
        <end position="540"/>
    </location>
</feature>
<feature type="compositionally biased region" description="Basic and acidic residues" evidence="1">
    <location>
        <begin position="507"/>
        <end position="517"/>
    </location>
</feature>
<dbReference type="AlphaFoldDB" id="A0A1I6GI88"/>
<evidence type="ECO:0000313" key="3">
    <source>
        <dbReference type="Proteomes" id="UP000243250"/>
    </source>
</evidence>
<evidence type="ECO:0000256" key="1">
    <source>
        <dbReference type="SAM" id="MobiDB-lite"/>
    </source>
</evidence>
<dbReference type="Proteomes" id="UP000243250">
    <property type="component" value="Unassembled WGS sequence"/>
</dbReference>
<accession>A0A1I6GI88</accession>
<reference evidence="3" key="1">
    <citation type="submission" date="2016-10" db="EMBL/GenBank/DDBJ databases">
        <authorList>
            <person name="Varghese N."/>
            <person name="Submissions S."/>
        </authorList>
    </citation>
    <scope>NUCLEOTIDE SEQUENCE [LARGE SCALE GENOMIC DNA]</scope>
    <source>
        <strain evidence="3">CGMCC 1.8711</strain>
    </source>
</reference>
<proteinExistence type="predicted"/>
<dbReference type="EMBL" id="FOYS01000002">
    <property type="protein sequence ID" value="SFR41894.1"/>
    <property type="molecule type" value="Genomic_DNA"/>
</dbReference>
<feature type="region of interest" description="Disordered" evidence="1">
    <location>
        <begin position="243"/>
        <end position="320"/>
    </location>
</feature>
<dbReference type="STRING" id="555875.SAMN04488124_1083"/>
<protein>
    <submittedName>
        <fullName evidence="2">Uncharacterized protein</fullName>
    </submittedName>
</protein>
<feature type="compositionally biased region" description="Basic and acidic residues" evidence="1">
    <location>
        <begin position="311"/>
        <end position="320"/>
    </location>
</feature>
<organism evidence="2 3">
    <name type="scientific">Halogeometricum limi</name>
    <dbReference type="NCBI Taxonomy" id="555875"/>
    <lineage>
        <taxon>Archaea</taxon>
        <taxon>Methanobacteriati</taxon>
        <taxon>Methanobacteriota</taxon>
        <taxon>Stenosarchaea group</taxon>
        <taxon>Halobacteria</taxon>
        <taxon>Halobacteriales</taxon>
        <taxon>Haloferacaceae</taxon>
        <taxon>Halogeometricum</taxon>
    </lineage>
</organism>
<gene>
    <name evidence="2" type="ORF">SAMN04488124_1083</name>
</gene>
<keyword evidence="3" id="KW-1185">Reference proteome</keyword>